<comment type="caution">
    <text evidence="2">The sequence shown here is derived from an EMBL/GenBank/DDBJ whole genome shotgun (WGS) entry which is preliminary data.</text>
</comment>
<evidence type="ECO:0000313" key="2">
    <source>
        <dbReference type="EMBL" id="CAK8688857.1"/>
    </source>
</evidence>
<sequence>MTVMVKDPTKEARVPFISACLLAILGLALTAVSLATPEWTVARGVRIGLWSLTDENGKTYEWTGPRDYEDFFYSSWFLAVRGMMMASIIIGSLGIFFNLFLIVKRKHSPTEANALMGYYLLAFALVVVSVSVYSCLIPQGLDIDGKITTIKASIVEYIYVGGYGYSLWIGWIASGFFLLACGLAFEGSNQVIRAKKMLGIE</sequence>
<dbReference type="Proteomes" id="UP001642483">
    <property type="component" value="Unassembled WGS sequence"/>
</dbReference>
<proteinExistence type="predicted"/>
<dbReference type="Gene3D" id="1.20.140.150">
    <property type="match status" value="1"/>
</dbReference>
<keyword evidence="1" id="KW-0812">Transmembrane</keyword>
<dbReference type="InterPro" id="IPR009545">
    <property type="entry name" value="Claudin-like"/>
</dbReference>
<evidence type="ECO:0000313" key="3">
    <source>
        <dbReference type="Proteomes" id="UP001642483"/>
    </source>
</evidence>
<organism evidence="2 3">
    <name type="scientific">Clavelina lepadiformis</name>
    <name type="common">Light-bulb sea squirt</name>
    <name type="synonym">Ascidia lepadiformis</name>
    <dbReference type="NCBI Taxonomy" id="159417"/>
    <lineage>
        <taxon>Eukaryota</taxon>
        <taxon>Metazoa</taxon>
        <taxon>Chordata</taxon>
        <taxon>Tunicata</taxon>
        <taxon>Ascidiacea</taxon>
        <taxon>Aplousobranchia</taxon>
        <taxon>Clavelinidae</taxon>
        <taxon>Clavelina</taxon>
    </lineage>
</organism>
<feature type="transmembrane region" description="Helical" evidence="1">
    <location>
        <begin position="165"/>
        <end position="185"/>
    </location>
</feature>
<keyword evidence="3" id="KW-1185">Reference proteome</keyword>
<feature type="transmembrane region" description="Helical" evidence="1">
    <location>
        <begin position="115"/>
        <end position="134"/>
    </location>
</feature>
<dbReference type="Pfam" id="PF06653">
    <property type="entry name" value="Claudin_3"/>
    <property type="match status" value="1"/>
</dbReference>
<reference evidence="2 3" key="1">
    <citation type="submission" date="2024-02" db="EMBL/GenBank/DDBJ databases">
        <authorList>
            <person name="Daric V."/>
            <person name="Darras S."/>
        </authorList>
    </citation>
    <scope>NUCLEOTIDE SEQUENCE [LARGE SCALE GENOMIC DNA]</scope>
</reference>
<accession>A0ABP0GC11</accession>
<keyword evidence="1" id="KW-1133">Transmembrane helix</keyword>
<feature type="transmembrane region" description="Helical" evidence="1">
    <location>
        <begin position="76"/>
        <end position="103"/>
    </location>
</feature>
<protein>
    <submittedName>
        <fullName evidence="2">Uncharacterized protein</fullName>
    </submittedName>
</protein>
<gene>
    <name evidence="2" type="ORF">CVLEPA_LOCUS20820</name>
</gene>
<dbReference type="EMBL" id="CAWYQH010000108">
    <property type="protein sequence ID" value="CAK8688857.1"/>
    <property type="molecule type" value="Genomic_DNA"/>
</dbReference>
<keyword evidence="1" id="KW-0472">Membrane</keyword>
<evidence type="ECO:0000256" key="1">
    <source>
        <dbReference type="SAM" id="Phobius"/>
    </source>
</evidence>
<name>A0ABP0GC11_CLALP</name>